<dbReference type="EMBL" id="LT899436">
    <property type="protein sequence ID" value="SNR14849.1"/>
    <property type="molecule type" value="Genomic_DNA"/>
</dbReference>
<organism evidence="1 2">
    <name type="scientific">Tenacibaculum jejuense</name>
    <dbReference type="NCBI Taxonomy" id="584609"/>
    <lineage>
        <taxon>Bacteria</taxon>
        <taxon>Pseudomonadati</taxon>
        <taxon>Bacteroidota</taxon>
        <taxon>Flavobacteriia</taxon>
        <taxon>Flavobacteriales</taxon>
        <taxon>Flavobacteriaceae</taxon>
        <taxon>Tenacibaculum</taxon>
    </lineage>
</organism>
<sequence>MLLFRNSLINFFTSKKYYTSYYKRVINKYKYPESYLKLYHALHTVPEELETSVLIAFSETISFGASLNSIKSKLKGSYRVVKELNDVYVLFTELKTVGYKFIIELHFYKQKLVHFKYVFRNHTNKNELKYMLMKKYFNEEKIFFEVKDTCIKDVDGNYIFILDEVNLSINYMTYDYGFYNHIIEMKTQKEKQKTLKYNNAMDELYNRL</sequence>
<keyword evidence="2" id="KW-1185">Reference proteome</keyword>
<dbReference type="KEGG" id="tje:TJEJU_1095"/>
<evidence type="ECO:0000313" key="1">
    <source>
        <dbReference type="EMBL" id="SNR14849.1"/>
    </source>
</evidence>
<dbReference type="OrthoDB" id="1189487at2"/>
<dbReference type="RefSeq" id="WP_157730117.1">
    <property type="nucleotide sequence ID" value="NZ_LT899436.1"/>
</dbReference>
<accession>A0A238U6M1</accession>
<protein>
    <submittedName>
        <fullName evidence="1">Uncharacterized protein</fullName>
    </submittedName>
</protein>
<dbReference type="AlphaFoldDB" id="A0A238U6M1"/>
<name>A0A238U6M1_9FLAO</name>
<dbReference type="Proteomes" id="UP000215214">
    <property type="component" value="Chromosome TJEJU"/>
</dbReference>
<evidence type="ECO:0000313" key="2">
    <source>
        <dbReference type="Proteomes" id="UP000215214"/>
    </source>
</evidence>
<proteinExistence type="predicted"/>
<reference evidence="1 2" key="1">
    <citation type="submission" date="2017-07" db="EMBL/GenBank/DDBJ databases">
        <authorList>
            <person name="Sun Z.S."/>
            <person name="Albrecht U."/>
            <person name="Echele G."/>
            <person name="Lee C.C."/>
        </authorList>
    </citation>
    <scope>NUCLEOTIDE SEQUENCE [LARGE SCALE GENOMIC DNA]</scope>
    <source>
        <strain evidence="2">type strain: KCTC 22618</strain>
    </source>
</reference>
<gene>
    <name evidence="1" type="ORF">TJEJU_1095</name>
</gene>